<sequence length="113" mass="11757">MDPATLVAQLTSRAELASVLPPYERVVGLAHAQQILASALTSRMAPIASASKRDLAIGDLVAAITHQRALAHSTTTVFGYELQAAGHRVDAALAALATCPSHPNPQKRRPSGA</sequence>
<name>A0ABY9YB27_9GAMM</name>
<dbReference type="EMBL" id="CP115543">
    <property type="protein sequence ID" value="WNH47895.1"/>
    <property type="molecule type" value="Genomic_DNA"/>
</dbReference>
<dbReference type="RefSeq" id="WP_311182585.1">
    <property type="nucleotide sequence ID" value="NZ_CP115543.1"/>
</dbReference>
<protein>
    <submittedName>
        <fullName evidence="1">Uncharacterized protein</fullName>
    </submittedName>
</protein>
<keyword evidence="2" id="KW-1185">Reference proteome</keyword>
<accession>A0ABY9YB27</accession>
<dbReference type="Proteomes" id="UP001305421">
    <property type="component" value="Chromosome"/>
</dbReference>
<organism evidence="1 2">
    <name type="scientific">Stenotrophomonas aracearum</name>
    <dbReference type="NCBI Taxonomy" id="3003272"/>
    <lineage>
        <taxon>Bacteria</taxon>
        <taxon>Pseudomonadati</taxon>
        <taxon>Pseudomonadota</taxon>
        <taxon>Gammaproteobacteria</taxon>
        <taxon>Lysobacterales</taxon>
        <taxon>Lysobacteraceae</taxon>
        <taxon>Stenotrophomonas</taxon>
    </lineage>
</organism>
<proteinExistence type="predicted"/>
<evidence type="ECO:0000313" key="1">
    <source>
        <dbReference type="EMBL" id="WNH47895.1"/>
    </source>
</evidence>
<evidence type="ECO:0000313" key="2">
    <source>
        <dbReference type="Proteomes" id="UP001305421"/>
    </source>
</evidence>
<gene>
    <name evidence="1" type="ORF">PDM28_14600</name>
</gene>
<reference evidence="1 2" key="1">
    <citation type="submission" date="2022-12" db="EMBL/GenBank/DDBJ databases">
        <title>Two new species, Stenotrophomonas aracearum and Stenotrophomonas oahuensis, isolated from Anthurium (Araceae family) in Hawaii.</title>
        <authorList>
            <person name="Chunag S.C."/>
            <person name="Dobhal S."/>
            <person name="Alvarez A."/>
            <person name="Arif M."/>
        </authorList>
    </citation>
    <scope>NUCLEOTIDE SEQUENCE [LARGE SCALE GENOMIC DNA]</scope>
    <source>
        <strain evidence="1 2">A5588</strain>
    </source>
</reference>